<evidence type="ECO:0000313" key="1">
    <source>
        <dbReference type="EMBL" id="KAK7301025.1"/>
    </source>
</evidence>
<name>A0AAN9PIU5_CLITE</name>
<dbReference type="AlphaFoldDB" id="A0AAN9PIU5"/>
<keyword evidence="2" id="KW-1185">Reference proteome</keyword>
<gene>
    <name evidence="1" type="ORF">RJT34_11880</name>
</gene>
<evidence type="ECO:0000313" key="2">
    <source>
        <dbReference type="Proteomes" id="UP001359559"/>
    </source>
</evidence>
<organism evidence="1 2">
    <name type="scientific">Clitoria ternatea</name>
    <name type="common">Butterfly pea</name>
    <dbReference type="NCBI Taxonomy" id="43366"/>
    <lineage>
        <taxon>Eukaryota</taxon>
        <taxon>Viridiplantae</taxon>
        <taxon>Streptophyta</taxon>
        <taxon>Embryophyta</taxon>
        <taxon>Tracheophyta</taxon>
        <taxon>Spermatophyta</taxon>
        <taxon>Magnoliopsida</taxon>
        <taxon>eudicotyledons</taxon>
        <taxon>Gunneridae</taxon>
        <taxon>Pentapetalae</taxon>
        <taxon>rosids</taxon>
        <taxon>fabids</taxon>
        <taxon>Fabales</taxon>
        <taxon>Fabaceae</taxon>
        <taxon>Papilionoideae</taxon>
        <taxon>50 kb inversion clade</taxon>
        <taxon>NPAAA clade</taxon>
        <taxon>indigoferoid/millettioid clade</taxon>
        <taxon>Phaseoleae</taxon>
        <taxon>Clitoria</taxon>
    </lineage>
</organism>
<dbReference type="EMBL" id="JAYKXN010000003">
    <property type="protein sequence ID" value="KAK7301025.1"/>
    <property type="molecule type" value="Genomic_DNA"/>
</dbReference>
<proteinExistence type="predicted"/>
<dbReference type="Proteomes" id="UP001359559">
    <property type="component" value="Unassembled WGS sequence"/>
</dbReference>
<reference evidence="1 2" key="1">
    <citation type="submission" date="2024-01" db="EMBL/GenBank/DDBJ databases">
        <title>The genomes of 5 underutilized Papilionoideae crops provide insights into root nodulation and disease resistance.</title>
        <authorList>
            <person name="Yuan L."/>
        </authorList>
    </citation>
    <scope>NUCLEOTIDE SEQUENCE [LARGE SCALE GENOMIC DNA]</scope>
    <source>
        <strain evidence="1">LY-2023</strain>
        <tissue evidence="1">Leaf</tissue>
    </source>
</reference>
<comment type="caution">
    <text evidence="1">The sequence shown here is derived from an EMBL/GenBank/DDBJ whole genome shotgun (WGS) entry which is preliminary data.</text>
</comment>
<sequence>MGDLSRLYVSDTFMTLEFIMKSVPADKSIWGQIDNLDFRRFRLKGDHLLHNFMHLNHFFVILSFCGFIDNWLPEPHELCLSLPFPMFGEADSDWAMKSLKTISGQSQHYRMSKELRQEHF</sequence>
<accession>A0AAN9PIU5</accession>
<protein>
    <submittedName>
        <fullName evidence="1">Uncharacterized protein</fullName>
    </submittedName>
</protein>